<proteinExistence type="predicted"/>
<keyword evidence="2" id="KW-0812">Transmembrane</keyword>
<feature type="domain" description="ABC transporter" evidence="5">
    <location>
        <begin position="99"/>
        <end position="208"/>
    </location>
</feature>
<comment type="caution">
    <text evidence="6">The sequence shown here is derived from an EMBL/GenBank/DDBJ whole genome shotgun (WGS) entry which is preliminary data.</text>
</comment>
<evidence type="ECO:0000256" key="1">
    <source>
        <dbReference type="ARBA" id="ARBA00004141"/>
    </source>
</evidence>
<gene>
    <name evidence="6" type="ORF">Dsin_029193</name>
</gene>
<dbReference type="PANTHER" id="PTHR24222">
    <property type="entry name" value="ABC TRANSPORTER B FAMILY"/>
    <property type="match status" value="1"/>
</dbReference>
<dbReference type="GO" id="GO:0005886">
    <property type="term" value="C:plasma membrane"/>
    <property type="evidence" value="ECO:0007669"/>
    <property type="project" value="TreeGrafter"/>
</dbReference>
<evidence type="ECO:0000256" key="3">
    <source>
        <dbReference type="ARBA" id="ARBA00022989"/>
    </source>
</evidence>
<evidence type="ECO:0000259" key="5">
    <source>
        <dbReference type="Pfam" id="PF00005"/>
    </source>
</evidence>
<keyword evidence="3" id="KW-1133">Transmembrane helix</keyword>
<comment type="subcellular location">
    <subcellularLocation>
        <location evidence="1">Membrane</location>
        <topology evidence="1">Multi-pass membrane protein</topology>
    </subcellularLocation>
</comment>
<dbReference type="GO" id="GO:0042626">
    <property type="term" value="F:ATPase-coupled transmembrane transporter activity"/>
    <property type="evidence" value="ECO:0007669"/>
    <property type="project" value="TreeGrafter"/>
</dbReference>
<protein>
    <recommendedName>
        <fullName evidence="5">ABC transporter domain-containing protein</fullName>
    </recommendedName>
</protein>
<dbReference type="InterPro" id="IPR003439">
    <property type="entry name" value="ABC_transporter-like_ATP-bd"/>
</dbReference>
<dbReference type="InterPro" id="IPR039421">
    <property type="entry name" value="Type_1_exporter"/>
</dbReference>
<reference evidence="6" key="1">
    <citation type="journal article" date="2023" name="Plant J.">
        <title>Genome sequences and population genomics provide insights into the demographic history, inbreeding, and mutation load of two 'living fossil' tree species of Dipteronia.</title>
        <authorList>
            <person name="Feng Y."/>
            <person name="Comes H.P."/>
            <person name="Chen J."/>
            <person name="Zhu S."/>
            <person name="Lu R."/>
            <person name="Zhang X."/>
            <person name="Li P."/>
            <person name="Qiu J."/>
            <person name="Olsen K.M."/>
            <person name="Qiu Y."/>
        </authorList>
    </citation>
    <scope>NUCLEOTIDE SEQUENCE</scope>
    <source>
        <strain evidence="6">NBL</strain>
    </source>
</reference>
<accession>A0AAD9ZS70</accession>
<evidence type="ECO:0000313" key="7">
    <source>
        <dbReference type="Proteomes" id="UP001281410"/>
    </source>
</evidence>
<keyword evidence="4" id="KW-0472">Membrane</keyword>
<dbReference type="AlphaFoldDB" id="A0AAD9ZS70"/>
<name>A0AAD9ZS70_9ROSI</name>
<dbReference type="PANTHER" id="PTHR24222:SF76">
    <property type="entry name" value="MYCOBACTIN IMPORT ATP-BINDING_PERMEASE PROTEIN IRTB"/>
    <property type="match status" value="1"/>
</dbReference>
<dbReference type="Gene3D" id="1.20.1560.10">
    <property type="entry name" value="ABC transporter type 1, transmembrane domain"/>
    <property type="match status" value="1"/>
</dbReference>
<dbReference type="EMBL" id="JANJYJ010000009">
    <property type="protein sequence ID" value="KAK3189632.1"/>
    <property type="molecule type" value="Genomic_DNA"/>
</dbReference>
<dbReference type="InterPro" id="IPR027417">
    <property type="entry name" value="P-loop_NTPase"/>
</dbReference>
<dbReference type="InterPro" id="IPR036640">
    <property type="entry name" value="ABC1_TM_sf"/>
</dbReference>
<organism evidence="6 7">
    <name type="scientific">Dipteronia sinensis</name>
    <dbReference type="NCBI Taxonomy" id="43782"/>
    <lineage>
        <taxon>Eukaryota</taxon>
        <taxon>Viridiplantae</taxon>
        <taxon>Streptophyta</taxon>
        <taxon>Embryophyta</taxon>
        <taxon>Tracheophyta</taxon>
        <taxon>Spermatophyta</taxon>
        <taxon>Magnoliopsida</taxon>
        <taxon>eudicotyledons</taxon>
        <taxon>Gunneridae</taxon>
        <taxon>Pentapetalae</taxon>
        <taxon>rosids</taxon>
        <taxon>malvids</taxon>
        <taxon>Sapindales</taxon>
        <taxon>Sapindaceae</taxon>
        <taxon>Hippocastanoideae</taxon>
        <taxon>Acereae</taxon>
        <taxon>Dipteronia</taxon>
    </lineage>
</organism>
<evidence type="ECO:0000313" key="6">
    <source>
        <dbReference type="EMBL" id="KAK3189632.1"/>
    </source>
</evidence>
<dbReference type="Pfam" id="PF00005">
    <property type="entry name" value="ABC_tran"/>
    <property type="match status" value="1"/>
</dbReference>
<evidence type="ECO:0000256" key="4">
    <source>
        <dbReference type="ARBA" id="ARBA00023136"/>
    </source>
</evidence>
<keyword evidence="7" id="KW-1185">Reference proteome</keyword>
<dbReference type="Gene3D" id="3.40.50.300">
    <property type="entry name" value="P-loop containing nucleotide triphosphate hydrolases"/>
    <property type="match status" value="1"/>
</dbReference>
<evidence type="ECO:0000256" key="2">
    <source>
        <dbReference type="ARBA" id="ARBA00022692"/>
    </source>
</evidence>
<sequence>MICGMNQNLFNCFVPGHCFSGMQAYLLDMATQMEAKHSQPLSMSSLVDCQAAAANIMSMIRSDSTSSETSDDGILPAKLVGQIEFHEVCFAYPHDPVVLENLSFTITAGRTFAVVGPSGSGKSTIISMVRRLYKPISGKVLSDGQDIRSIRLKWLREQTGLVSQEPTLFATTTEAENRSQVIEAAKAANAHSFIQVIEAATDVGLSTFTQHGCLEIYQVNRQTLSI</sequence>
<dbReference type="Proteomes" id="UP001281410">
    <property type="component" value="Unassembled WGS sequence"/>
</dbReference>
<dbReference type="SUPFAM" id="SSF52540">
    <property type="entry name" value="P-loop containing nucleoside triphosphate hydrolases"/>
    <property type="match status" value="1"/>
</dbReference>
<dbReference type="GO" id="GO:0005524">
    <property type="term" value="F:ATP binding"/>
    <property type="evidence" value="ECO:0007669"/>
    <property type="project" value="InterPro"/>
</dbReference>
<dbReference type="GO" id="GO:0016887">
    <property type="term" value="F:ATP hydrolysis activity"/>
    <property type="evidence" value="ECO:0007669"/>
    <property type="project" value="InterPro"/>
</dbReference>